<organism evidence="1 2">
    <name type="scientific">Nostoc parmelioides FACHB-3921</name>
    <dbReference type="NCBI Taxonomy" id="2692909"/>
    <lineage>
        <taxon>Bacteria</taxon>
        <taxon>Bacillati</taxon>
        <taxon>Cyanobacteriota</taxon>
        <taxon>Cyanophyceae</taxon>
        <taxon>Nostocales</taxon>
        <taxon>Nostocaceae</taxon>
        <taxon>Nostoc</taxon>
    </lineage>
</organism>
<dbReference type="RefSeq" id="WP_190571201.1">
    <property type="nucleotide sequence ID" value="NZ_JACJQL010000064.1"/>
</dbReference>
<evidence type="ECO:0000313" key="1">
    <source>
        <dbReference type="EMBL" id="MBD2254778.1"/>
    </source>
</evidence>
<proteinExistence type="predicted"/>
<comment type="caution">
    <text evidence="1">The sequence shown here is derived from an EMBL/GenBank/DDBJ whole genome shotgun (WGS) entry which is preliminary data.</text>
</comment>
<dbReference type="Proteomes" id="UP000621307">
    <property type="component" value="Unassembled WGS sequence"/>
</dbReference>
<sequence length="50" mass="5666">MYNIYFADIGNFTSITALRGEKPRVMRSVFQDVTYTSARDIDTDDSPSVT</sequence>
<dbReference type="EMBL" id="JACJQL010000064">
    <property type="protein sequence ID" value="MBD2254778.1"/>
    <property type="molecule type" value="Genomic_DNA"/>
</dbReference>
<reference evidence="1 2" key="1">
    <citation type="journal article" date="2020" name="ISME J.">
        <title>Comparative genomics reveals insights into cyanobacterial evolution and habitat adaptation.</title>
        <authorList>
            <person name="Chen M.Y."/>
            <person name="Teng W.K."/>
            <person name="Zhao L."/>
            <person name="Hu C.X."/>
            <person name="Zhou Y.K."/>
            <person name="Han B.P."/>
            <person name="Song L.R."/>
            <person name="Shu W.S."/>
        </authorList>
    </citation>
    <scope>NUCLEOTIDE SEQUENCE [LARGE SCALE GENOMIC DNA]</scope>
    <source>
        <strain evidence="1 2">FACHB-3921</strain>
    </source>
</reference>
<keyword evidence="2" id="KW-1185">Reference proteome</keyword>
<name>A0ABR8BLK9_9NOSO</name>
<gene>
    <name evidence="1" type="ORF">H6G14_26450</name>
</gene>
<protein>
    <submittedName>
        <fullName evidence="1">Uncharacterized protein</fullName>
    </submittedName>
</protein>
<evidence type="ECO:0000313" key="2">
    <source>
        <dbReference type="Proteomes" id="UP000621307"/>
    </source>
</evidence>
<accession>A0ABR8BLK9</accession>